<dbReference type="AlphaFoldDB" id="A0A6C0I2D7"/>
<feature type="region of interest" description="Disordered" evidence="2">
    <location>
        <begin position="1"/>
        <end position="20"/>
    </location>
</feature>
<evidence type="ECO:0000313" key="4">
    <source>
        <dbReference type="EMBL" id="QHT86942.1"/>
    </source>
</evidence>
<dbReference type="CDD" id="cd00198">
    <property type="entry name" value="vWFA"/>
    <property type="match status" value="1"/>
</dbReference>
<feature type="compositionally biased region" description="Low complexity" evidence="2">
    <location>
        <begin position="546"/>
        <end position="567"/>
    </location>
</feature>
<keyword evidence="1" id="KW-0175">Coiled coil</keyword>
<evidence type="ECO:0000259" key="3">
    <source>
        <dbReference type="PROSITE" id="PS50234"/>
    </source>
</evidence>
<feature type="compositionally biased region" description="Low complexity" evidence="2">
    <location>
        <begin position="1"/>
        <end position="18"/>
    </location>
</feature>
<dbReference type="SUPFAM" id="SSF53300">
    <property type="entry name" value="vWA-like"/>
    <property type="match status" value="1"/>
</dbReference>
<organism evidence="4">
    <name type="scientific">viral metagenome</name>
    <dbReference type="NCBI Taxonomy" id="1070528"/>
    <lineage>
        <taxon>unclassified sequences</taxon>
        <taxon>metagenomes</taxon>
        <taxon>organismal metagenomes</taxon>
    </lineage>
</organism>
<evidence type="ECO:0000256" key="2">
    <source>
        <dbReference type="SAM" id="MobiDB-lite"/>
    </source>
</evidence>
<dbReference type="InterPro" id="IPR002035">
    <property type="entry name" value="VWF_A"/>
</dbReference>
<feature type="compositionally biased region" description="Polar residues" evidence="2">
    <location>
        <begin position="584"/>
        <end position="593"/>
    </location>
</feature>
<dbReference type="InterPro" id="IPR036465">
    <property type="entry name" value="vWFA_dom_sf"/>
</dbReference>
<dbReference type="PROSITE" id="PS50234">
    <property type="entry name" value="VWFA"/>
    <property type="match status" value="1"/>
</dbReference>
<name>A0A6C0I2D7_9ZZZZ</name>
<protein>
    <recommendedName>
        <fullName evidence="3">VWFA domain-containing protein</fullName>
    </recommendedName>
</protein>
<reference evidence="4" key="1">
    <citation type="journal article" date="2020" name="Nature">
        <title>Giant virus diversity and host interactions through global metagenomics.</title>
        <authorList>
            <person name="Schulz F."/>
            <person name="Roux S."/>
            <person name="Paez-Espino D."/>
            <person name="Jungbluth S."/>
            <person name="Walsh D.A."/>
            <person name="Denef V.J."/>
            <person name="McMahon K.D."/>
            <person name="Konstantinidis K.T."/>
            <person name="Eloe-Fadrosh E.A."/>
            <person name="Kyrpides N.C."/>
            <person name="Woyke T."/>
        </authorList>
    </citation>
    <scope>NUCLEOTIDE SEQUENCE</scope>
    <source>
        <strain evidence="4">GVMAG-M-3300023184-18</strain>
    </source>
</reference>
<dbReference type="Gene3D" id="3.40.50.410">
    <property type="entry name" value="von Willebrand factor, type A domain"/>
    <property type="match status" value="1"/>
</dbReference>
<proteinExistence type="predicted"/>
<feature type="domain" description="VWFA" evidence="3">
    <location>
        <begin position="62"/>
        <end position="247"/>
    </location>
</feature>
<feature type="coiled-coil region" evidence="1">
    <location>
        <begin position="406"/>
        <end position="433"/>
    </location>
</feature>
<evidence type="ECO:0000256" key="1">
    <source>
        <dbReference type="SAM" id="Coils"/>
    </source>
</evidence>
<sequence>MTAPANTANTANPKYNPTQTTPFEVKIELMNKETDGSGKHFGFFKLTTNPFPEGHKKNGNYRVHVSLDVSGSMMEQGRLALAKETIAKMVEFLASASKENPDLHFWLTLTTFSNEAEIFIDNAKVSEESAPKLTSTVEKLYTKQATNFEASFKLDREVMEQQAAADQEAGNAVTTLHIVMTDGEVTAGNTNEDELKGMLCNDVEHVFIGYGAGHKACCLMNLASVNDKSSYLFLDHPTKMGAMFAQIFCPHLFTSISDVEIVLTGAKFLDIESGLEVSTLALKRIAADTTKTFHILTDNDDEDEDNEDDKARARYNDDYNNGVTAISVSMQFRSFDNANLDEPPNFPFRTSVPVVSATTHSLDVQKEHKRWAVLVLMKDAKNLKSCEQTHQHMMASSHWSQRDPKQNGFKEEKNALIRRATELKDEIREFAEQNGIADDEMLKDLTTDLVVCICAIPSDEHGLMYINARFRSCNDETPTSVSDLTPLDDHVHEYVNSSGYVCGDDQLFSCGGDNREALYRQRSGAGNAAYDNMARVMSQEPEQQEQHQPQLQRRRSSYQQQQQQQFSDDVSHHGYGGYNDDSFSDSSPVVINSNDDDVPSAARH</sequence>
<feature type="region of interest" description="Disordered" evidence="2">
    <location>
        <begin position="538"/>
        <end position="604"/>
    </location>
</feature>
<accession>A0A6C0I2D7</accession>
<dbReference type="EMBL" id="MN740078">
    <property type="protein sequence ID" value="QHT86942.1"/>
    <property type="molecule type" value="Genomic_DNA"/>
</dbReference>